<reference evidence="3" key="2">
    <citation type="submission" date="2012-11" db="EMBL/GenBank/DDBJ databases">
        <authorList>
            <person name="Kuo A."/>
            <person name="Curtis B.A."/>
            <person name="Tanifuji G."/>
            <person name="Burki F."/>
            <person name="Gruber A."/>
            <person name="Irimia M."/>
            <person name="Maruyama S."/>
            <person name="Arias M.C."/>
            <person name="Ball S.G."/>
            <person name="Gile G.H."/>
            <person name="Hirakawa Y."/>
            <person name="Hopkins J.F."/>
            <person name="Rensing S.A."/>
            <person name="Schmutz J."/>
            <person name="Symeonidi A."/>
            <person name="Elias M."/>
            <person name="Eveleigh R.J."/>
            <person name="Herman E.K."/>
            <person name="Klute M.J."/>
            <person name="Nakayama T."/>
            <person name="Obornik M."/>
            <person name="Reyes-Prieto A."/>
            <person name="Armbrust E.V."/>
            <person name="Aves S.J."/>
            <person name="Beiko R.G."/>
            <person name="Coutinho P."/>
            <person name="Dacks J.B."/>
            <person name="Durnford D.G."/>
            <person name="Fast N.M."/>
            <person name="Green B.R."/>
            <person name="Grisdale C."/>
            <person name="Hempe F."/>
            <person name="Henrissat B."/>
            <person name="Hoppner M.P."/>
            <person name="Ishida K.-I."/>
            <person name="Kim E."/>
            <person name="Koreny L."/>
            <person name="Kroth P.G."/>
            <person name="Liu Y."/>
            <person name="Malik S.-B."/>
            <person name="Maier U.G."/>
            <person name="McRose D."/>
            <person name="Mock T."/>
            <person name="Neilson J.A."/>
            <person name="Onodera N.T."/>
            <person name="Poole A.M."/>
            <person name="Pritham E.J."/>
            <person name="Richards T.A."/>
            <person name="Rocap G."/>
            <person name="Roy S.W."/>
            <person name="Sarai C."/>
            <person name="Schaack S."/>
            <person name="Shirato S."/>
            <person name="Slamovits C.H."/>
            <person name="Spencer D.F."/>
            <person name="Suzuki S."/>
            <person name="Worden A.Z."/>
            <person name="Zauner S."/>
            <person name="Barry K."/>
            <person name="Bell C."/>
            <person name="Bharti A.K."/>
            <person name="Crow J.A."/>
            <person name="Grimwood J."/>
            <person name="Kramer R."/>
            <person name="Lindquist E."/>
            <person name="Lucas S."/>
            <person name="Salamov A."/>
            <person name="McFadden G.I."/>
            <person name="Lane C.E."/>
            <person name="Keeling P.J."/>
            <person name="Gray M.W."/>
            <person name="Grigoriev I.V."/>
            <person name="Archibald J.M."/>
        </authorList>
    </citation>
    <scope>NUCLEOTIDE SEQUENCE</scope>
    <source>
        <strain evidence="3">CCMP2712</strain>
    </source>
</reference>
<sequence>MGGGMIPAYLQHQFPSASIDIVDLEKDIFPIAFTWFNVVERPSTRTFVADGRRWLNDYKEAQGRYDVVVQDACAGHPCSMLTVEGLTIIRERVLAEHGVIVQNLFGSQVNVLRTYQEVFPSVVLVDTGFSSKIIVSSSEHLPTRQAFLDRSRLLQFMERGPLYEELL</sequence>
<evidence type="ECO:0000313" key="1">
    <source>
        <dbReference type="EMBL" id="EKX47709.1"/>
    </source>
</evidence>
<gene>
    <name evidence="1" type="ORF">GUITHDRAFT_106696</name>
</gene>
<dbReference type="RefSeq" id="XP_005834689.1">
    <property type="nucleotide sequence ID" value="XM_005834632.1"/>
</dbReference>
<dbReference type="KEGG" id="gtt:GUITHDRAFT_106696"/>
<dbReference type="OMA" id="TDIMINS"/>
<keyword evidence="3" id="KW-1185">Reference proteome</keyword>
<reference evidence="1 3" key="1">
    <citation type="journal article" date="2012" name="Nature">
        <title>Algal genomes reveal evolutionary mosaicism and the fate of nucleomorphs.</title>
        <authorList>
            <consortium name="DOE Joint Genome Institute"/>
            <person name="Curtis B.A."/>
            <person name="Tanifuji G."/>
            <person name="Burki F."/>
            <person name="Gruber A."/>
            <person name="Irimia M."/>
            <person name="Maruyama S."/>
            <person name="Arias M.C."/>
            <person name="Ball S.G."/>
            <person name="Gile G.H."/>
            <person name="Hirakawa Y."/>
            <person name="Hopkins J.F."/>
            <person name="Kuo A."/>
            <person name="Rensing S.A."/>
            <person name="Schmutz J."/>
            <person name="Symeonidi A."/>
            <person name="Elias M."/>
            <person name="Eveleigh R.J."/>
            <person name="Herman E.K."/>
            <person name="Klute M.J."/>
            <person name="Nakayama T."/>
            <person name="Obornik M."/>
            <person name="Reyes-Prieto A."/>
            <person name="Armbrust E.V."/>
            <person name="Aves S.J."/>
            <person name="Beiko R.G."/>
            <person name="Coutinho P."/>
            <person name="Dacks J.B."/>
            <person name="Durnford D.G."/>
            <person name="Fast N.M."/>
            <person name="Green B.R."/>
            <person name="Grisdale C.J."/>
            <person name="Hempel F."/>
            <person name="Henrissat B."/>
            <person name="Hoppner M.P."/>
            <person name="Ishida K."/>
            <person name="Kim E."/>
            <person name="Koreny L."/>
            <person name="Kroth P.G."/>
            <person name="Liu Y."/>
            <person name="Malik S.B."/>
            <person name="Maier U.G."/>
            <person name="McRose D."/>
            <person name="Mock T."/>
            <person name="Neilson J.A."/>
            <person name="Onodera N.T."/>
            <person name="Poole A.M."/>
            <person name="Pritham E.J."/>
            <person name="Richards T.A."/>
            <person name="Rocap G."/>
            <person name="Roy S.W."/>
            <person name="Sarai C."/>
            <person name="Schaack S."/>
            <person name="Shirato S."/>
            <person name="Slamovits C.H."/>
            <person name="Spencer D.F."/>
            <person name="Suzuki S."/>
            <person name="Worden A.Z."/>
            <person name="Zauner S."/>
            <person name="Barry K."/>
            <person name="Bell C."/>
            <person name="Bharti A.K."/>
            <person name="Crow J.A."/>
            <person name="Grimwood J."/>
            <person name="Kramer R."/>
            <person name="Lindquist E."/>
            <person name="Lucas S."/>
            <person name="Salamov A."/>
            <person name="McFadden G.I."/>
            <person name="Lane C.E."/>
            <person name="Keeling P.J."/>
            <person name="Gray M.W."/>
            <person name="Grigoriev I.V."/>
            <person name="Archibald J.M."/>
        </authorList>
    </citation>
    <scope>NUCLEOTIDE SEQUENCE</scope>
    <source>
        <strain evidence="1 3">CCMP2712</strain>
    </source>
</reference>
<dbReference type="SUPFAM" id="SSF53335">
    <property type="entry name" value="S-adenosyl-L-methionine-dependent methyltransferases"/>
    <property type="match status" value="1"/>
</dbReference>
<dbReference type="EnsemblProtists" id="EKX47709">
    <property type="protein sequence ID" value="EKX47709"/>
    <property type="gene ID" value="GUITHDRAFT_106696"/>
</dbReference>
<dbReference type="OrthoDB" id="2016285at2759"/>
<protein>
    <recommendedName>
        <fullName evidence="4">PABS domain-containing protein</fullName>
    </recommendedName>
</protein>
<dbReference type="AlphaFoldDB" id="L1JHT8"/>
<evidence type="ECO:0000313" key="2">
    <source>
        <dbReference type="EnsemblProtists" id="EKX47709"/>
    </source>
</evidence>
<dbReference type="PaxDb" id="55529-EKX47709"/>
<dbReference type="Proteomes" id="UP000011087">
    <property type="component" value="Unassembled WGS sequence"/>
</dbReference>
<dbReference type="HOGENOM" id="CLU_1597578_0_0_1"/>
<dbReference type="GeneID" id="17304325"/>
<name>L1JHT8_GUITC</name>
<dbReference type="InterPro" id="IPR029063">
    <property type="entry name" value="SAM-dependent_MTases_sf"/>
</dbReference>
<proteinExistence type="predicted"/>
<dbReference type="Gene3D" id="3.40.50.150">
    <property type="entry name" value="Vaccinia Virus protein VP39"/>
    <property type="match status" value="1"/>
</dbReference>
<evidence type="ECO:0008006" key="4">
    <source>
        <dbReference type="Google" id="ProtNLM"/>
    </source>
</evidence>
<reference evidence="2" key="3">
    <citation type="submission" date="2015-06" db="UniProtKB">
        <authorList>
            <consortium name="EnsemblProtists"/>
        </authorList>
    </citation>
    <scope>IDENTIFICATION</scope>
</reference>
<accession>L1JHT8</accession>
<dbReference type="EMBL" id="JH992989">
    <property type="protein sequence ID" value="EKX47709.1"/>
    <property type="molecule type" value="Genomic_DNA"/>
</dbReference>
<organism evidence="1">
    <name type="scientific">Guillardia theta (strain CCMP2712)</name>
    <name type="common">Cryptophyte</name>
    <dbReference type="NCBI Taxonomy" id="905079"/>
    <lineage>
        <taxon>Eukaryota</taxon>
        <taxon>Cryptophyceae</taxon>
        <taxon>Pyrenomonadales</taxon>
        <taxon>Geminigeraceae</taxon>
        <taxon>Guillardia</taxon>
    </lineage>
</organism>
<evidence type="ECO:0000313" key="3">
    <source>
        <dbReference type="Proteomes" id="UP000011087"/>
    </source>
</evidence>